<dbReference type="Gene3D" id="3.40.50.720">
    <property type="entry name" value="NAD(P)-binding Rossmann-like Domain"/>
    <property type="match status" value="1"/>
</dbReference>
<comment type="similarity">
    <text evidence="1 4">Belongs to the short-chain dehydrogenases/reductases (SDR) family.</text>
</comment>
<dbReference type="PROSITE" id="PS00061">
    <property type="entry name" value="ADH_SHORT"/>
    <property type="match status" value="1"/>
</dbReference>
<dbReference type="PANTHER" id="PTHR43490:SF99">
    <property type="entry name" value="SHORT-CHAIN DEHYDROGENASE_REDUCTASE"/>
    <property type="match status" value="1"/>
</dbReference>
<dbReference type="Proteomes" id="UP000316594">
    <property type="component" value="Unassembled WGS sequence"/>
</dbReference>
<name>A0AB38PG19_STAHA</name>
<reference evidence="5 6" key="1">
    <citation type="submission" date="2019-07" db="EMBL/GenBank/DDBJ databases">
        <title>Genome Sequencing and Assembly of Staphylococcus haemolyticus SDA2.</title>
        <authorList>
            <person name="Emmons C.B."/>
            <person name="Park C."/>
            <person name="Sevigny J.L."/>
            <person name="Andam C."/>
        </authorList>
    </citation>
    <scope>NUCLEOTIDE SEQUENCE [LARGE SCALE GENOMIC DNA]</scope>
    <source>
        <strain evidence="5 6">SDA2</strain>
    </source>
</reference>
<keyword evidence="2" id="KW-0521">NADP</keyword>
<keyword evidence="3" id="KW-0560">Oxidoreductase</keyword>
<sequence>MERITLITGGNKGLGFETAKSLKAEGHKIYIGSRDAERGRKAAEDLDVEFVQLDVTDDDSVQNAFKTIQAQEGRLDVLINNAGISGGFKKPAELTVEDVQNVYNTNVFGIVRMMHTFIPLLEQSDQPVVVNVSSGLGSFGMVTNPDTQESKVNSLAYCSSKSAVTMLTVQYAKGLPHIQINAADPGSTNTDLVGDFSNNAKPASEGIIPIVKLATIDKDGPTGTFIDGNGTMPW</sequence>
<organism evidence="5 6">
    <name type="scientific">Staphylococcus haemolyticus</name>
    <dbReference type="NCBI Taxonomy" id="1283"/>
    <lineage>
        <taxon>Bacteria</taxon>
        <taxon>Bacillati</taxon>
        <taxon>Bacillota</taxon>
        <taxon>Bacilli</taxon>
        <taxon>Bacillales</taxon>
        <taxon>Staphylococcaceae</taxon>
        <taxon>Staphylococcus</taxon>
    </lineage>
</organism>
<dbReference type="InterPro" id="IPR020904">
    <property type="entry name" value="Sc_DH/Rdtase_CS"/>
</dbReference>
<dbReference type="Pfam" id="PF00106">
    <property type="entry name" value="adh_short"/>
    <property type="match status" value="1"/>
</dbReference>
<protein>
    <submittedName>
        <fullName evidence="5">SDR family NAD(P)-dependent oxidoreductase</fullName>
    </submittedName>
</protein>
<evidence type="ECO:0000256" key="4">
    <source>
        <dbReference type="RuleBase" id="RU000363"/>
    </source>
</evidence>
<proteinExistence type="inferred from homology"/>
<dbReference type="InterPro" id="IPR036291">
    <property type="entry name" value="NAD(P)-bd_dom_sf"/>
</dbReference>
<dbReference type="EMBL" id="VJMP01000002">
    <property type="protein sequence ID" value="TRL78479.1"/>
    <property type="molecule type" value="Genomic_DNA"/>
</dbReference>
<evidence type="ECO:0000313" key="5">
    <source>
        <dbReference type="EMBL" id="TRL78479.1"/>
    </source>
</evidence>
<gene>
    <name evidence="5" type="ORF">FNL11_02555</name>
</gene>
<dbReference type="PANTHER" id="PTHR43490">
    <property type="entry name" value="(+)-NEOMENTHOL DEHYDROGENASE"/>
    <property type="match status" value="1"/>
</dbReference>
<dbReference type="SUPFAM" id="SSF51735">
    <property type="entry name" value="NAD(P)-binding Rossmann-fold domains"/>
    <property type="match status" value="1"/>
</dbReference>
<dbReference type="RefSeq" id="WP_107612435.1">
    <property type="nucleotide sequence ID" value="NZ_JAHCOB010000008.1"/>
</dbReference>
<dbReference type="PRINTS" id="PR00081">
    <property type="entry name" value="GDHRDH"/>
</dbReference>
<dbReference type="PRINTS" id="PR00080">
    <property type="entry name" value="SDRFAMILY"/>
</dbReference>
<dbReference type="GO" id="GO:0016491">
    <property type="term" value="F:oxidoreductase activity"/>
    <property type="evidence" value="ECO:0007669"/>
    <property type="project" value="UniProtKB-KW"/>
</dbReference>
<comment type="caution">
    <text evidence="5">The sequence shown here is derived from an EMBL/GenBank/DDBJ whole genome shotgun (WGS) entry which is preliminary data.</text>
</comment>
<evidence type="ECO:0000313" key="6">
    <source>
        <dbReference type="Proteomes" id="UP000316594"/>
    </source>
</evidence>
<dbReference type="AlphaFoldDB" id="A0AB38PG19"/>
<evidence type="ECO:0000256" key="2">
    <source>
        <dbReference type="ARBA" id="ARBA00022857"/>
    </source>
</evidence>
<dbReference type="InterPro" id="IPR002347">
    <property type="entry name" value="SDR_fam"/>
</dbReference>
<accession>A0AB38PG19</accession>
<evidence type="ECO:0000256" key="1">
    <source>
        <dbReference type="ARBA" id="ARBA00006484"/>
    </source>
</evidence>
<evidence type="ECO:0000256" key="3">
    <source>
        <dbReference type="ARBA" id="ARBA00023002"/>
    </source>
</evidence>